<dbReference type="EMBL" id="PKMF04000209">
    <property type="protein sequence ID" value="KAK7843166.1"/>
    <property type="molecule type" value="Genomic_DNA"/>
</dbReference>
<organism evidence="2 3">
    <name type="scientific">Quercus suber</name>
    <name type="common">Cork oak</name>
    <dbReference type="NCBI Taxonomy" id="58331"/>
    <lineage>
        <taxon>Eukaryota</taxon>
        <taxon>Viridiplantae</taxon>
        <taxon>Streptophyta</taxon>
        <taxon>Embryophyta</taxon>
        <taxon>Tracheophyta</taxon>
        <taxon>Spermatophyta</taxon>
        <taxon>Magnoliopsida</taxon>
        <taxon>eudicotyledons</taxon>
        <taxon>Gunneridae</taxon>
        <taxon>Pentapetalae</taxon>
        <taxon>rosids</taxon>
        <taxon>fabids</taxon>
        <taxon>Fagales</taxon>
        <taxon>Fagaceae</taxon>
        <taxon>Quercus</taxon>
    </lineage>
</organism>
<reference evidence="2 3" key="1">
    <citation type="journal article" date="2018" name="Sci. Data">
        <title>The draft genome sequence of cork oak.</title>
        <authorList>
            <person name="Ramos A.M."/>
            <person name="Usie A."/>
            <person name="Barbosa P."/>
            <person name="Barros P.M."/>
            <person name="Capote T."/>
            <person name="Chaves I."/>
            <person name="Simoes F."/>
            <person name="Abreu I."/>
            <person name="Carrasquinho I."/>
            <person name="Faro C."/>
            <person name="Guimaraes J.B."/>
            <person name="Mendonca D."/>
            <person name="Nobrega F."/>
            <person name="Rodrigues L."/>
            <person name="Saibo N.J.M."/>
            <person name="Varela M.C."/>
            <person name="Egas C."/>
            <person name="Matos J."/>
            <person name="Miguel C.M."/>
            <person name="Oliveira M.M."/>
            <person name="Ricardo C.P."/>
            <person name="Goncalves S."/>
        </authorList>
    </citation>
    <scope>NUCLEOTIDE SEQUENCE [LARGE SCALE GENOMIC DNA]</scope>
    <source>
        <strain evidence="3">cv. HL8</strain>
    </source>
</reference>
<dbReference type="AlphaFoldDB" id="A0AAW0KWW0"/>
<evidence type="ECO:0000313" key="3">
    <source>
        <dbReference type="Proteomes" id="UP000237347"/>
    </source>
</evidence>
<sequence length="109" mass="12257">MPIKDSNPKSHNQVSKSLATTKTERREIRAHCCNRATLPPTNHHIQIGLNPFTTIATHAATTTTSMSRRFNWLSSPSPFFCATMILVLPSVTKPQFNRSPSFKCHELTH</sequence>
<proteinExistence type="predicted"/>
<protein>
    <submittedName>
        <fullName evidence="2">Uncharacterized protein</fullName>
    </submittedName>
</protein>
<feature type="region of interest" description="Disordered" evidence="1">
    <location>
        <begin position="1"/>
        <end position="25"/>
    </location>
</feature>
<accession>A0AAW0KWW0</accession>
<dbReference type="Proteomes" id="UP000237347">
    <property type="component" value="Unassembled WGS sequence"/>
</dbReference>
<evidence type="ECO:0000313" key="2">
    <source>
        <dbReference type="EMBL" id="KAK7843166.1"/>
    </source>
</evidence>
<comment type="caution">
    <text evidence="2">The sequence shown here is derived from an EMBL/GenBank/DDBJ whole genome shotgun (WGS) entry which is preliminary data.</text>
</comment>
<name>A0AAW0KWW0_QUESU</name>
<evidence type="ECO:0000256" key="1">
    <source>
        <dbReference type="SAM" id="MobiDB-lite"/>
    </source>
</evidence>
<keyword evidence="3" id="KW-1185">Reference proteome</keyword>
<feature type="compositionally biased region" description="Polar residues" evidence="1">
    <location>
        <begin position="9"/>
        <end position="21"/>
    </location>
</feature>
<gene>
    <name evidence="2" type="ORF">CFP56_012891</name>
</gene>